<comment type="caution">
    <text evidence="10">The sequence shown here is derived from an EMBL/GenBank/DDBJ whole genome shotgun (WGS) entry which is preliminary data.</text>
</comment>
<evidence type="ECO:0000256" key="4">
    <source>
        <dbReference type="ARBA" id="ARBA00022525"/>
    </source>
</evidence>
<feature type="region of interest" description="Disordered" evidence="8">
    <location>
        <begin position="59"/>
        <end position="163"/>
    </location>
</feature>
<dbReference type="EMBL" id="JACGWJ010000018">
    <property type="protein sequence ID" value="KAL0350643.1"/>
    <property type="molecule type" value="Genomic_DNA"/>
</dbReference>
<keyword evidence="6 9" id="KW-0732">Signal</keyword>
<dbReference type="GO" id="GO:0048046">
    <property type="term" value="C:apoplast"/>
    <property type="evidence" value="ECO:0007669"/>
    <property type="project" value="UniProtKB-SubCell"/>
</dbReference>
<evidence type="ECO:0000256" key="8">
    <source>
        <dbReference type="SAM" id="MobiDB-lite"/>
    </source>
</evidence>
<dbReference type="PANTHER" id="PTHR33348">
    <property type="entry name" value="PRECURSOR OF CEP5"/>
    <property type="match status" value="1"/>
</dbReference>
<evidence type="ECO:0000256" key="3">
    <source>
        <dbReference type="ARBA" id="ARBA00022523"/>
    </source>
</evidence>
<evidence type="ECO:0008006" key="11">
    <source>
        <dbReference type="Google" id="ProtNLM"/>
    </source>
</evidence>
<reference evidence="10" key="2">
    <citation type="journal article" date="2024" name="Plant">
        <title>Genomic evolution and insights into agronomic trait innovations of Sesamum species.</title>
        <authorList>
            <person name="Miao H."/>
            <person name="Wang L."/>
            <person name="Qu L."/>
            <person name="Liu H."/>
            <person name="Sun Y."/>
            <person name="Le M."/>
            <person name="Wang Q."/>
            <person name="Wei S."/>
            <person name="Zheng Y."/>
            <person name="Lin W."/>
            <person name="Duan Y."/>
            <person name="Cao H."/>
            <person name="Xiong S."/>
            <person name="Wang X."/>
            <person name="Wei L."/>
            <person name="Li C."/>
            <person name="Ma Q."/>
            <person name="Ju M."/>
            <person name="Zhao R."/>
            <person name="Li G."/>
            <person name="Mu C."/>
            <person name="Tian Q."/>
            <person name="Mei H."/>
            <person name="Zhang T."/>
            <person name="Gao T."/>
            <person name="Zhang H."/>
        </authorList>
    </citation>
    <scope>NUCLEOTIDE SEQUENCE</scope>
    <source>
        <strain evidence="10">G02</strain>
    </source>
</reference>
<feature type="compositionally biased region" description="Polar residues" evidence="8">
    <location>
        <begin position="61"/>
        <end position="74"/>
    </location>
</feature>
<comment type="subcellular location">
    <subcellularLocation>
        <location evidence="1">Secreted</location>
        <location evidence="1">Extracellular space</location>
        <location evidence="1">Apoplast</location>
    </subcellularLocation>
</comment>
<gene>
    <name evidence="10" type="ORF">Sradi_4213500</name>
</gene>
<keyword evidence="4" id="KW-0964">Secreted</keyword>
<dbReference type="PANTHER" id="PTHR33348:SF44">
    <property type="entry name" value="PRECURSOR OF CEP6"/>
    <property type="match status" value="1"/>
</dbReference>
<keyword evidence="3" id="KW-0052">Apoplast</keyword>
<evidence type="ECO:0000256" key="6">
    <source>
        <dbReference type="ARBA" id="ARBA00022729"/>
    </source>
</evidence>
<accession>A0AAW2P5N0</accession>
<protein>
    <recommendedName>
        <fullName evidence="11">Precursor of CEP9</fullName>
    </recommendedName>
</protein>
<keyword evidence="5" id="KW-0372">Hormone</keyword>
<evidence type="ECO:0000256" key="5">
    <source>
        <dbReference type="ARBA" id="ARBA00022702"/>
    </source>
</evidence>
<reference evidence="10" key="1">
    <citation type="submission" date="2020-06" db="EMBL/GenBank/DDBJ databases">
        <authorList>
            <person name="Li T."/>
            <person name="Hu X."/>
            <person name="Zhang T."/>
            <person name="Song X."/>
            <person name="Zhang H."/>
            <person name="Dai N."/>
            <person name="Sheng W."/>
            <person name="Hou X."/>
            <person name="Wei L."/>
        </authorList>
    </citation>
    <scope>NUCLEOTIDE SEQUENCE</scope>
    <source>
        <strain evidence="10">G02</strain>
        <tissue evidence="10">Leaf</tissue>
    </source>
</reference>
<dbReference type="GO" id="GO:0005179">
    <property type="term" value="F:hormone activity"/>
    <property type="evidence" value="ECO:0007669"/>
    <property type="project" value="UniProtKB-KW"/>
</dbReference>
<evidence type="ECO:0000256" key="2">
    <source>
        <dbReference type="ARBA" id="ARBA00008963"/>
    </source>
</evidence>
<comment type="similarity">
    <text evidence="2">Belongs to the C-terminally encoded plant signaling peptide (CEP) family.</text>
</comment>
<organism evidence="10">
    <name type="scientific">Sesamum radiatum</name>
    <name type="common">Black benniseed</name>
    <dbReference type="NCBI Taxonomy" id="300843"/>
    <lineage>
        <taxon>Eukaryota</taxon>
        <taxon>Viridiplantae</taxon>
        <taxon>Streptophyta</taxon>
        <taxon>Embryophyta</taxon>
        <taxon>Tracheophyta</taxon>
        <taxon>Spermatophyta</taxon>
        <taxon>Magnoliopsida</taxon>
        <taxon>eudicotyledons</taxon>
        <taxon>Gunneridae</taxon>
        <taxon>Pentapetalae</taxon>
        <taxon>asterids</taxon>
        <taxon>lamiids</taxon>
        <taxon>Lamiales</taxon>
        <taxon>Pedaliaceae</taxon>
        <taxon>Sesamum</taxon>
    </lineage>
</organism>
<evidence type="ECO:0000256" key="9">
    <source>
        <dbReference type="SAM" id="SignalP"/>
    </source>
</evidence>
<keyword evidence="7" id="KW-0379">Hydroxylation</keyword>
<dbReference type="GO" id="GO:1901371">
    <property type="term" value="P:regulation of leaf morphogenesis"/>
    <property type="evidence" value="ECO:0007669"/>
    <property type="project" value="TreeGrafter"/>
</dbReference>
<name>A0AAW2P5N0_SESRA</name>
<dbReference type="GO" id="GO:1902025">
    <property type="term" value="P:nitrate import"/>
    <property type="evidence" value="ECO:0007669"/>
    <property type="project" value="TreeGrafter"/>
</dbReference>
<dbReference type="GO" id="GO:0048364">
    <property type="term" value="P:root development"/>
    <property type="evidence" value="ECO:0007669"/>
    <property type="project" value="InterPro"/>
</dbReference>
<proteinExistence type="inferred from homology"/>
<dbReference type="AlphaFoldDB" id="A0AAW2P5N0"/>
<sequence length="163" mass="17515">MAYIQIIHMFLFLLALTACLEIQFSEARQIKAIKKQELSPVKTETGLQHYSKQAIKVEQGVGSQKDNLQVTGQRKFSPPMIPPPSHESISSDDVSHSDSFQPTTPGNSPGIGHSFAGKKHNTQAKAQDFTSATGQTDGFQPTTPGHSPGVGHSFGNFKAGPNA</sequence>
<evidence type="ECO:0000256" key="1">
    <source>
        <dbReference type="ARBA" id="ARBA00004271"/>
    </source>
</evidence>
<feature type="signal peptide" evidence="9">
    <location>
        <begin position="1"/>
        <end position="27"/>
    </location>
</feature>
<dbReference type="GO" id="GO:2000280">
    <property type="term" value="P:regulation of root development"/>
    <property type="evidence" value="ECO:0007669"/>
    <property type="project" value="TreeGrafter"/>
</dbReference>
<feature type="compositionally biased region" description="Polar residues" evidence="8">
    <location>
        <begin position="123"/>
        <end position="145"/>
    </location>
</feature>
<evidence type="ECO:0000313" key="10">
    <source>
        <dbReference type="EMBL" id="KAL0350643.1"/>
    </source>
</evidence>
<evidence type="ECO:0000256" key="7">
    <source>
        <dbReference type="ARBA" id="ARBA00023278"/>
    </source>
</evidence>
<dbReference type="InterPro" id="IPR033250">
    <property type="entry name" value="CEP"/>
</dbReference>
<feature type="chain" id="PRO_5043318463" description="Precursor of CEP9" evidence="9">
    <location>
        <begin position="28"/>
        <end position="163"/>
    </location>
</feature>
<dbReference type="GO" id="GO:0006995">
    <property type="term" value="P:cellular response to nitrogen starvation"/>
    <property type="evidence" value="ECO:0007669"/>
    <property type="project" value="UniProtKB-ARBA"/>
</dbReference>